<evidence type="ECO:0000256" key="4">
    <source>
        <dbReference type="ARBA" id="ARBA00022759"/>
    </source>
</evidence>
<dbReference type="PANTHER" id="PTHR30001">
    <property type="entry name" value="RIBONUCLEASE"/>
    <property type="match status" value="1"/>
</dbReference>
<evidence type="ECO:0000256" key="2">
    <source>
        <dbReference type="ARBA" id="ARBA00022722"/>
    </source>
</evidence>
<keyword evidence="3" id="KW-0479">Metal-binding</keyword>
<evidence type="ECO:0000256" key="7">
    <source>
        <dbReference type="ARBA" id="ARBA00022884"/>
    </source>
</evidence>
<sequence>MKGRIVILDQLGGHPAAALMEDGVLQDLLVDSNEVAPGAIFRATVDRQIKGQGGVFLKLPDGRAFLRQSKGLAPGQTLLVQVTGYAEPGKATPVTTRLLFKSRYAIITPGAPGQNISRSIRDDDLRDELTVIAHEQMEGADENLGLILRSACANAPADEIAEDIANMRGLAEDILPETAGAPECLLDAPDAHMAAWRDWSDGKVDEIIDTEGSFEDLGVLDAANELYWGTPLAGGGSLFVEPTRALVAADVNTGTDTSPAAGLKANMAAARDLPRILRARGLGGQIVVDFAPMPKKDRRQLEQTLKAAFRADPVDTILSGWTNLGNFELQRKRERRPLPQGLFE</sequence>
<dbReference type="GO" id="GO:0046872">
    <property type="term" value="F:metal ion binding"/>
    <property type="evidence" value="ECO:0007669"/>
    <property type="project" value="UniProtKB-KW"/>
</dbReference>
<name>A0A917AAU2_9RHOB</name>
<keyword evidence="4" id="KW-0255">Endonuclease</keyword>
<gene>
    <name evidence="9" type="ORF">GCM10011517_02130</name>
</gene>
<dbReference type="GO" id="GO:0005737">
    <property type="term" value="C:cytoplasm"/>
    <property type="evidence" value="ECO:0007669"/>
    <property type="project" value="TreeGrafter"/>
</dbReference>
<dbReference type="Proteomes" id="UP000606730">
    <property type="component" value="Unassembled WGS sequence"/>
</dbReference>
<comment type="caution">
    <text evidence="9">The sequence shown here is derived from an EMBL/GenBank/DDBJ whole genome shotgun (WGS) entry which is preliminary data.</text>
</comment>
<dbReference type="GO" id="GO:0016787">
    <property type="term" value="F:hydrolase activity"/>
    <property type="evidence" value="ECO:0007669"/>
    <property type="project" value="UniProtKB-KW"/>
</dbReference>
<feature type="domain" description="RNA-binding protein AU-1/Ribonuclease E/G" evidence="8">
    <location>
        <begin position="231"/>
        <end position="333"/>
    </location>
</feature>
<evidence type="ECO:0000256" key="1">
    <source>
        <dbReference type="ARBA" id="ARBA00001946"/>
    </source>
</evidence>
<keyword evidence="7" id="KW-0694">RNA-binding</keyword>
<dbReference type="Pfam" id="PF10150">
    <property type="entry name" value="RNase_E_G"/>
    <property type="match status" value="2"/>
</dbReference>
<dbReference type="InterPro" id="IPR019307">
    <property type="entry name" value="RNA-bd_AU-1/RNase_E/G"/>
</dbReference>
<comment type="cofactor">
    <cofactor evidence="1">
        <name>Mg(2+)</name>
        <dbReference type="ChEBI" id="CHEBI:18420"/>
    </cofactor>
</comment>
<feature type="domain" description="RNA-binding protein AU-1/Ribonuclease E/G" evidence="8">
    <location>
        <begin position="101"/>
        <end position="214"/>
    </location>
</feature>
<dbReference type="PANTHER" id="PTHR30001:SF1">
    <property type="entry name" value="RIBONUCLEASE E_G-LIKE PROTEIN, CHLOROPLASTIC"/>
    <property type="match status" value="1"/>
</dbReference>
<keyword evidence="6" id="KW-0460">Magnesium</keyword>
<evidence type="ECO:0000256" key="5">
    <source>
        <dbReference type="ARBA" id="ARBA00022801"/>
    </source>
</evidence>
<dbReference type="GO" id="GO:0004519">
    <property type="term" value="F:endonuclease activity"/>
    <property type="evidence" value="ECO:0007669"/>
    <property type="project" value="UniProtKB-KW"/>
</dbReference>
<evidence type="ECO:0000313" key="9">
    <source>
        <dbReference type="EMBL" id="GGE37918.1"/>
    </source>
</evidence>
<evidence type="ECO:0000313" key="10">
    <source>
        <dbReference type="Proteomes" id="UP000606730"/>
    </source>
</evidence>
<reference evidence="9" key="1">
    <citation type="journal article" date="2014" name="Int. J. Syst. Evol. Microbiol.">
        <title>Complete genome sequence of Corynebacterium casei LMG S-19264T (=DSM 44701T), isolated from a smear-ripened cheese.</title>
        <authorList>
            <consortium name="US DOE Joint Genome Institute (JGI-PGF)"/>
            <person name="Walter F."/>
            <person name="Albersmeier A."/>
            <person name="Kalinowski J."/>
            <person name="Ruckert C."/>
        </authorList>
    </citation>
    <scope>NUCLEOTIDE SEQUENCE</scope>
    <source>
        <strain evidence="9">CGMCC 1.16012</strain>
    </source>
</reference>
<evidence type="ECO:0000259" key="8">
    <source>
        <dbReference type="Pfam" id="PF10150"/>
    </source>
</evidence>
<organism evidence="9 10">
    <name type="scientific">Actibacterium pelagium</name>
    <dbReference type="NCBI Taxonomy" id="2029103"/>
    <lineage>
        <taxon>Bacteria</taxon>
        <taxon>Pseudomonadati</taxon>
        <taxon>Pseudomonadota</taxon>
        <taxon>Alphaproteobacteria</taxon>
        <taxon>Rhodobacterales</taxon>
        <taxon>Roseobacteraceae</taxon>
        <taxon>Actibacterium</taxon>
    </lineage>
</organism>
<accession>A0A917AAU2</accession>
<dbReference type="RefSeq" id="WP_095596838.1">
    <property type="nucleotide sequence ID" value="NZ_BMKN01000001.1"/>
</dbReference>
<dbReference type="GO" id="GO:0006364">
    <property type="term" value="P:rRNA processing"/>
    <property type="evidence" value="ECO:0007669"/>
    <property type="project" value="TreeGrafter"/>
</dbReference>
<keyword evidence="10" id="KW-1185">Reference proteome</keyword>
<dbReference type="AlphaFoldDB" id="A0A917AAU2"/>
<reference evidence="9" key="2">
    <citation type="submission" date="2020-09" db="EMBL/GenBank/DDBJ databases">
        <authorList>
            <person name="Sun Q."/>
            <person name="Zhou Y."/>
        </authorList>
    </citation>
    <scope>NUCLEOTIDE SEQUENCE</scope>
    <source>
        <strain evidence="9">CGMCC 1.16012</strain>
    </source>
</reference>
<keyword evidence="2" id="KW-0540">Nuclease</keyword>
<dbReference type="OrthoDB" id="9804278at2"/>
<dbReference type="EMBL" id="BMKN01000001">
    <property type="protein sequence ID" value="GGE37918.1"/>
    <property type="molecule type" value="Genomic_DNA"/>
</dbReference>
<keyword evidence="5" id="KW-0378">Hydrolase</keyword>
<proteinExistence type="predicted"/>
<evidence type="ECO:0000256" key="6">
    <source>
        <dbReference type="ARBA" id="ARBA00022842"/>
    </source>
</evidence>
<dbReference type="GO" id="GO:0004540">
    <property type="term" value="F:RNA nuclease activity"/>
    <property type="evidence" value="ECO:0007669"/>
    <property type="project" value="InterPro"/>
</dbReference>
<dbReference type="GO" id="GO:0003723">
    <property type="term" value="F:RNA binding"/>
    <property type="evidence" value="ECO:0007669"/>
    <property type="project" value="UniProtKB-KW"/>
</dbReference>
<evidence type="ECO:0000256" key="3">
    <source>
        <dbReference type="ARBA" id="ARBA00022723"/>
    </source>
</evidence>
<protein>
    <submittedName>
        <fullName evidence="9">Ribonuclease G</fullName>
    </submittedName>
</protein>
<dbReference type="InterPro" id="IPR004659">
    <property type="entry name" value="RNase_E/G"/>
</dbReference>